<dbReference type="AlphaFoldDB" id="A0A8J4Y0L0"/>
<reference evidence="2" key="1">
    <citation type="submission" date="2020-07" db="EMBL/GenBank/DDBJ databases">
        <title>The High-quality genome of the commercially important snow crab, Chionoecetes opilio.</title>
        <authorList>
            <person name="Jeong J.-H."/>
            <person name="Ryu S."/>
        </authorList>
    </citation>
    <scope>NUCLEOTIDE SEQUENCE</scope>
    <source>
        <strain evidence="2">MADBK_172401_WGS</strain>
        <tissue evidence="2">Digestive gland</tissue>
    </source>
</reference>
<evidence type="ECO:0000313" key="2">
    <source>
        <dbReference type="EMBL" id="KAG0718868.1"/>
    </source>
</evidence>
<evidence type="ECO:0000256" key="1">
    <source>
        <dbReference type="SAM" id="MobiDB-lite"/>
    </source>
</evidence>
<gene>
    <name evidence="2" type="ORF">GWK47_051659</name>
</gene>
<dbReference type="EMBL" id="JACEEZ010015400">
    <property type="protein sequence ID" value="KAG0718868.1"/>
    <property type="molecule type" value="Genomic_DNA"/>
</dbReference>
<feature type="region of interest" description="Disordered" evidence="1">
    <location>
        <begin position="207"/>
        <end position="234"/>
    </location>
</feature>
<organism evidence="2 3">
    <name type="scientific">Chionoecetes opilio</name>
    <name type="common">Atlantic snow crab</name>
    <name type="synonym">Cancer opilio</name>
    <dbReference type="NCBI Taxonomy" id="41210"/>
    <lineage>
        <taxon>Eukaryota</taxon>
        <taxon>Metazoa</taxon>
        <taxon>Ecdysozoa</taxon>
        <taxon>Arthropoda</taxon>
        <taxon>Crustacea</taxon>
        <taxon>Multicrustacea</taxon>
        <taxon>Malacostraca</taxon>
        <taxon>Eumalacostraca</taxon>
        <taxon>Eucarida</taxon>
        <taxon>Decapoda</taxon>
        <taxon>Pleocyemata</taxon>
        <taxon>Brachyura</taxon>
        <taxon>Eubrachyura</taxon>
        <taxon>Majoidea</taxon>
        <taxon>Majidae</taxon>
        <taxon>Chionoecetes</taxon>
    </lineage>
</organism>
<protein>
    <submittedName>
        <fullName evidence="2">Uncharacterized protein</fullName>
    </submittedName>
</protein>
<feature type="region of interest" description="Disordered" evidence="1">
    <location>
        <begin position="113"/>
        <end position="162"/>
    </location>
</feature>
<name>A0A8J4Y0L0_CHIOP</name>
<feature type="region of interest" description="Disordered" evidence="1">
    <location>
        <begin position="313"/>
        <end position="361"/>
    </location>
</feature>
<keyword evidence="3" id="KW-1185">Reference proteome</keyword>
<sequence>MVKFPLQVPFRGDFWLGCSGRHCLRRRVELATRVTKGDTSGAFNAVAGGAPVKTWGAKAFSFKVLTPVAALGGSFNVAESAQSLMKIAWEPPSSGRHRRSVWRPVSTSPFSGGYLTLPPLDHSPEAAPQTPTDPLLQAPPKPTPRPALQETHAKGLKRATRSPVDRRCASLLAFPTGELRQGDQEGSVRFAARYHPAADLKILPLYLRRGSPPNSPDGPRTPRTARPGHPGVFPGSPLNVGMFRDSPVSSVELGPKFGTLRGSIQGSPGVVGGFSRGTWGSSLAILGSSGLIRGHPGGSVGVRYGRGSSGTLGLTRVGRVGRGSPGWPQGDQGSSGARRVYPLGSSGAVRGKSVVSGPVCG</sequence>
<dbReference type="Proteomes" id="UP000770661">
    <property type="component" value="Unassembled WGS sequence"/>
</dbReference>
<evidence type="ECO:0000313" key="3">
    <source>
        <dbReference type="Proteomes" id="UP000770661"/>
    </source>
</evidence>
<comment type="caution">
    <text evidence="2">The sequence shown here is derived from an EMBL/GenBank/DDBJ whole genome shotgun (WGS) entry which is preliminary data.</text>
</comment>
<proteinExistence type="predicted"/>
<accession>A0A8J4Y0L0</accession>